<keyword evidence="4 7" id="KW-0238">DNA-binding</keyword>
<comment type="caution">
    <text evidence="10">The sequence shown here is derived from an EMBL/GenBank/DDBJ whole genome shotgun (WGS) entry which is preliminary data.</text>
</comment>
<dbReference type="Pfam" id="PF00486">
    <property type="entry name" value="Trans_reg_C"/>
    <property type="match status" value="1"/>
</dbReference>
<dbReference type="PROSITE" id="PS51755">
    <property type="entry name" value="OMPR_PHOB"/>
    <property type="match status" value="1"/>
</dbReference>
<dbReference type="Proteomes" id="UP000634919">
    <property type="component" value="Unassembled WGS sequence"/>
</dbReference>
<dbReference type="InterPro" id="IPR036388">
    <property type="entry name" value="WH-like_DNA-bd_sf"/>
</dbReference>
<feature type="modified residue" description="4-aspartylphosphate" evidence="6">
    <location>
        <position position="57"/>
    </location>
</feature>
<evidence type="ECO:0000256" key="1">
    <source>
        <dbReference type="ARBA" id="ARBA00022553"/>
    </source>
</evidence>
<gene>
    <name evidence="10" type="ORF">H9646_03805</name>
</gene>
<feature type="DNA-binding region" description="OmpR/PhoB-type" evidence="7">
    <location>
        <begin position="141"/>
        <end position="240"/>
    </location>
</feature>
<name>A0ABR8S7Z9_9BURK</name>
<feature type="domain" description="OmpR/PhoB-type" evidence="9">
    <location>
        <begin position="141"/>
        <end position="240"/>
    </location>
</feature>
<dbReference type="PANTHER" id="PTHR48111:SF4">
    <property type="entry name" value="DNA-BINDING DUAL TRANSCRIPTIONAL REGULATOR OMPR"/>
    <property type="match status" value="1"/>
</dbReference>
<dbReference type="InterPro" id="IPR011006">
    <property type="entry name" value="CheY-like_superfamily"/>
</dbReference>
<organism evidence="10 11">
    <name type="scientific">Comamonas avium</name>
    <dbReference type="NCBI Taxonomy" id="2762231"/>
    <lineage>
        <taxon>Bacteria</taxon>
        <taxon>Pseudomonadati</taxon>
        <taxon>Pseudomonadota</taxon>
        <taxon>Betaproteobacteria</taxon>
        <taxon>Burkholderiales</taxon>
        <taxon>Comamonadaceae</taxon>
        <taxon>Comamonas</taxon>
    </lineage>
</organism>
<evidence type="ECO:0000256" key="4">
    <source>
        <dbReference type="ARBA" id="ARBA00023125"/>
    </source>
</evidence>
<evidence type="ECO:0000256" key="2">
    <source>
        <dbReference type="ARBA" id="ARBA00023012"/>
    </source>
</evidence>
<evidence type="ECO:0000256" key="7">
    <source>
        <dbReference type="PROSITE-ProRule" id="PRU01091"/>
    </source>
</evidence>
<dbReference type="SMART" id="SM00862">
    <property type="entry name" value="Trans_reg_C"/>
    <property type="match status" value="1"/>
</dbReference>
<accession>A0ABR8S7Z9</accession>
<dbReference type="Pfam" id="PF00072">
    <property type="entry name" value="Response_reg"/>
    <property type="match status" value="1"/>
</dbReference>
<dbReference type="CDD" id="cd17574">
    <property type="entry name" value="REC_OmpR"/>
    <property type="match status" value="1"/>
</dbReference>
<keyword evidence="1 6" id="KW-0597">Phosphoprotein</keyword>
<evidence type="ECO:0000313" key="10">
    <source>
        <dbReference type="EMBL" id="MBD7959596.1"/>
    </source>
</evidence>
<evidence type="ECO:0000259" key="9">
    <source>
        <dbReference type="PROSITE" id="PS51755"/>
    </source>
</evidence>
<dbReference type="Gene3D" id="1.10.10.10">
    <property type="entry name" value="Winged helix-like DNA-binding domain superfamily/Winged helix DNA-binding domain"/>
    <property type="match status" value="1"/>
</dbReference>
<dbReference type="RefSeq" id="WP_191722009.1">
    <property type="nucleotide sequence ID" value="NZ_JACSQK010000002.1"/>
</dbReference>
<keyword evidence="3" id="KW-0805">Transcription regulation</keyword>
<reference evidence="10 11" key="1">
    <citation type="submission" date="2020-08" db="EMBL/GenBank/DDBJ databases">
        <title>A Genomic Blueprint of the Chicken Gut Microbiome.</title>
        <authorList>
            <person name="Gilroy R."/>
            <person name="Ravi A."/>
            <person name="Getino M."/>
            <person name="Pursley I."/>
            <person name="Horton D.L."/>
            <person name="Alikhan N.-F."/>
            <person name="Baker D."/>
            <person name="Gharbi K."/>
            <person name="Hall N."/>
            <person name="Watson M."/>
            <person name="Adriaenssens E.M."/>
            <person name="Foster-Nyarko E."/>
            <person name="Jarju S."/>
            <person name="Secka A."/>
            <person name="Antonio M."/>
            <person name="Oren A."/>
            <person name="Chaudhuri R."/>
            <person name="La Ragione R.M."/>
            <person name="Hildebrand F."/>
            <person name="Pallen M.J."/>
        </authorList>
    </citation>
    <scope>NUCLEOTIDE SEQUENCE [LARGE SCALE GENOMIC DNA]</scope>
    <source>
        <strain evidence="10 11">Sa2CVA6</strain>
    </source>
</reference>
<keyword evidence="11" id="KW-1185">Reference proteome</keyword>
<dbReference type="SMART" id="SM00448">
    <property type="entry name" value="REC"/>
    <property type="match status" value="1"/>
</dbReference>
<feature type="domain" description="Response regulatory" evidence="8">
    <location>
        <begin position="5"/>
        <end position="125"/>
    </location>
</feature>
<protein>
    <submittedName>
        <fullName evidence="10">Response regulator transcription factor</fullName>
    </submittedName>
</protein>
<dbReference type="InterPro" id="IPR016032">
    <property type="entry name" value="Sig_transdc_resp-reg_C-effctor"/>
</dbReference>
<dbReference type="PANTHER" id="PTHR48111">
    <property type="entry name" value="REGULATOR OF RPOS"/>
    <property type="match status" value="1"/>
</dbReference>
<dbReference type="InterPro" id="IPR001867">
    <property type="entry name" value="OmpR/PhoB-type_DNA-bd"/>
</dbReference>
<dbReference type="PROSITE" id="PS50110">
    <property type="entry name" value="RESPONSE_REGULATORY"/>
    <property type="match status" value="1"/>
</dbReference>
<dbReference type="Gene3D" id="6.10.250.690">
    <property type="match status" value="1"/>
</dbReference>
<dbReference type="SUPFAM" id="SSF52172">
    <property type="entry name" value="CheY-like"/>
    <property type="match status" value="1"/>
</dbReference>
<evidence type="ECO:0000256" key="3">
    <source>
        <dbReference type="ARBA" id="ARBA00023015"/>
    </source>
</evidence>
<sequence length="243" mass="26610">MSTHTLLMIEDDVRLADMVSDYLGQNSLSVVHCADATSGLARLQGGAGALPDLLILDLMLPDMDGLEVCRRVRAMPGPVAKVPVLMLTAKGDPMDRVIGLELGADDYLPKPFEPRELLARIRAILRRRGDDFTPASVQAAANVMRFGSLEIDRDARTVSVAGESAELTSYQFDLLVALAERAGRVLTRDQIMEAVRGRELEAFDRSIDVHMGRIRAAIEVDPKAPKRILTVRGVGYVFAKQQD</sequence>
<keyword evidence="2" id="KW-0902">Two-component regulatory system</keyword>
<dbReference type="CDD" id="cd00383">
    <property type="entry name" value="trans_reg_C"/>
    <property type="match status" value="1"/>
</dbReference>
<evidence type="ECO:0000256" key="6">
    <source>
        <dbReference type="PROSITE-ProRule" id="PRU00169"/>
    </source>
</evidence>
<dbReference type="EMBL" id="JACSQK010000002">
    <property type="protein sequence ID" value="MBD7959596.1"/>
    <property type="molecule type" value="Genomic_DNA"/>
</dbReference>
<dbReference type="InterPro" id="IPR039420">
    <property type="entry name" value="WalR-like"/>
</dbReference>
<evidence type="ECO:0000313" key="11">
    <source>
        <dbReference type="Proteomes" id="UP000634919"/>
    </source>
</evidence>
<dbReference type="SUPFAM" id="SSF46894">
    <property type="entry name" value="C-terminal effector domain of the bipartite response regulators"/>
    <property type="match status" value="1"/>
</dbReference>
<dbReference type="Gene3D" id="3.40.50.2300">
    <property type="match status" value="1"/>
</dbReference>
<keyword evidence="5" id="KW-0804">Transcription</keyword>
<evidence type="ECO:0000259" key="8">
    <source>
        <dbReference type="PROSITE" id="PS50110"/>
    </source>
</evidence>
<evidence type="ECO:0000256" key="5">
    <source>
        <dbReference type="ARBA" id="ARBA00023163"/>
    </source>
</evidence>
<dbReference type="InterPro" id="IPR001789">
    <property type="entry name" value="Sig_transdc_resp-reg_receiver"/>
</dbReference>
<proteinExistence type="predicted"/>